<sequence length="667" mass="75259">MKPEVSFKISPINFPFTLIISIIALALTLVSFKIYIMNAQYLQSLLLGLSSYSAVITSYNYKHRYDDYLEKIIIPLVEKAKVIEDPNNWLKEMIQFAWYGFPLSAILGMIIYMGSGEVLYSIFAGAVAIITYFYPWVKMWDARNSLQTQVEKELPIVSIIIWSMAQLGYGIMKIVEELKSEETYSNMKIIKKEKRGSLILLRRKKDEDEEFVKAIPREFLKIHRDFVLFNMPPEEAIVREAKDHPSRVFERLLLGAVSISKSGGSLIEFMNRITVEVMNELKRKWENFGRAASNLGELALLFLLILPLFAIWFAVSSNNPVYGTDSVTFFMIPLIGFGLYMYLSFSAPPEEVKIKGDLKKGVIALAVSLVVLVILSIFKIIEPSGQLLWVFFEVHVLSFSFFYGYPVYQRIRAKNEAEEKLPIFVRSIAELIRSTGDNLYNALRKLNEGDLISSSLVKVTTFGKVIDDTISRYLTALVTAGTFEPKTDSWMLNTVFKNLMEMDKQGVLKYNVFTRLAEITDAYYDAIMAKKRGLYTFIGASILAPAIMAGVIIMTVYVLHSIAGLVQIPNLEIQNANGIAVPSGITGLLNFFLAFINVGNYVNQMLPTLELMIAETGVIFGILYAKSADGTIKNTFRIVQVSIVAVISIIIMQIALAYVVHLPNLFT</sequence>
<dbReference type="Proteomes" id="UP000427373">
    <property type="component" value="Chromosome"/>
</dbReference>
<feature type="transmembrane region" description="Helical" evidence="6">
    <location>
        <begin position="12"/>
        <end position="35"/>
    </location>
</feature>
<feature type="transmembrane region" description="Helical" evidence="6">
    <location>
        <begin position="534"/>
        <end position="559"/>
    </location>
</feature>
<feature type="transmembrane region" description="Helical" evidence="6">
    <location>
        <begin position="321"/>
        <end position="342"/>
    </location>
</feature>
<dbReference type="Proteomes" id="UP000582213">
    <property type="component" value="Unassembled WGS sequence"/>
</dbReference>
<organism evidence="9 10">
    <name type="scientific">Sulfurisphaera ohwakuensis</name>
    <dbReference type="NCBI Taxonomy" id="69656"/>
    <lineage>
        <taxon>Archaea</taxon>
        <taxon>Thermoproteota</taxon>
        <taxon>Thermoprotei</taxon>
        <taxon>Sulfolobales</taxon>
        <taxon>Sulfolobaceae</taxon>
        <taxon>Sulfurisphaera</taxon>
    </lineage>
</organism>
<name>A0A650CHB4_SULOH</name>
<evidence type="ECO:0000256" key="5">
    <source>
        <dbReference type="ARBA" id="ARBA00023136"/>
    </source>
</evidence>
<keyword evidence="3 6" id="KW-0812">Transmembrane</keyword>
<feature type="domain" description="Type II secretion system protein GspF" evidence="7">
    <location>
        <begin position="218"/>
        <end position="311"/>
    </location>
</feature>
<evidence type="ECO:0000256" key="3">
    <source>
        <dbReference type="ARBA" id="ARBA00022692"/>
    </source>
</evidence>
<accession>A0A650CHB4</accession>
<proteinExistence type="predicted"/>
<evidence type="ECO:0000313" key="11">
    <source>
        <dbReference type="Proteomes" id="UP000582213"/>
    </source>
</evidence>
<keyword evidence="4 6" id="KW-1133">Transmembrane helix</keyword>
<evidence type="ECO:0000313" key="8">
    <source>
        <dbReference type="EMBL" id="MBB5252639.1"/>
    </source>
</evidence>
<dbReference type="OrthoDB" id="34395at2157"/>
<feature type="transmembrane region" description="Helical" evidence="6">
    <location>
        <begin position="637"/>
        <end position="660"/>
    </location>
</feature>
<evidence type="ECO:0000256" key="2">
    <source>
        <dbReference type="ARBA" id="ARBA00022475"/>
    </source>
</evidence>
<evidence type="ECO:0000259" key="7">
    <source>
        <dbReference type="Pfam" id="PF00482"/>
    </source>
</evidence>
<dbReference type="Pfam" id="PF00482">
    <property type="entry name" value="T2SSF"/>
    <property type="match status" value="1"/>
</dbReference>
<feature type="transmembrane region" description="Helical" evidence="6">
    <location>
        <begin position="579"/>
        <end position="598"/>
    </location>
</feature>
<feature type="transmembrane region" description="Helical" evidence="6">
    <location>
        <begin position="291"/>
        <end position="315"/>
    </location>
</feature>
<keyword evidence="5 6" id="KW-0472">Membrane</keyword>
<evidence type="ECO:0000313" key="10">
    <source>
        <dbReference type="Proteomes" id="UP000427373"/>
    </source>
</evidence>
<evidence type="ECO:0000256" key="6">
    <source>
        <dbReference type="SAM" id="Phobius"/>
    </source>
</evidence>
<evidence type="ECO:0000313" key="9">
    <source>
        <dbReference type="EMBL" id="QGR16927.1"/>
    </source>
</evidence>
<gene>
    <name evidence="9" type="ORF">D1869_06860</name>
    <name evidence="8" type="ORF">HNQ62_000357</name>
</gene>
<feature type="transmembrane region" description="Helical" evidence="6">
    <location>
        <begin position="362"/>
        <end position="381"/>
    </location>
</feature>
<dbReference type="KEGG" id="soh:D1869_06860"/>
<dbReference type="GeneID" id="42800951"/>
<keyword evidence="2" id="KW-1003">Cell membrane</keyword>
<dbReference type="PANTHER" id="PTHR35402">
    <property type="entry name" value="INTEGRAL MEMBRANE PROTEIN-RELATED"/>
    <property type="match status" value="1"/>
</dbReference>
<reference evidence="8 11" key="2">
    <citation type="submission" date="2020-08" db="EMBL/GenBank/DDBJ databases">
        <title>Genomic Encyclopedia of Type Strains, Phase IV (KMG-IV): sequencing the most valuable type-strain genomes for metagenomic binning, comparative biology and taxonomic classification.</title>
        <authorList>
            <person name="Goeker M."/>
        </authorList>
    </citation>
    <scope>NUCLEOTIDE SEQUENCE [LARGE SCALE GENOMIC DNA]</scope>
    <source>
        <strain evidence="8 11">DSM 12421</strain>
    </source>
</reference>
<dbReference type="GO" id="GO:0005886">
    <property type="term" value="C:plasma membrane"/>
    <property type="evidence" value="ECO:0007669"/>
    <property type="project" value="UniProtKB-SubCell"/>
</dbReference>
<feature type="transmembrane region" description="Helical" evidence="6">
    <location>
        <begin position="387"/>
        <end position="405"/>
    </location>
</feature>
<keyword evidence="10" id="KW-1185">Reference proteome</keyword>
<dbReference type="EMBL" id="CP045484">
    <property type="protein sequence ID" value="QGR16927.1"/>
    <property type="molecule type" value="Genomic_DNA"/>
</dbReference>
<dbReference type="RefSeq" id="WP_156014477.1">
    <property type="nucleotide sequence ID" value="NZ_CP045484.1"/>
</dbReference>
<dbReference type="PANTHER" id="PTHR35402:SF1">
    <property type="entry name" value="TYPE II SECRETION SYSTEM PROTEIN GSPF DOMAIN-CONTAINING PROTEIN"/>
    <property type="match status" value="1"/>
</dbReference>
<evidence type="ECO:0000256" key="4">
    <source>
        <dbReference type="ARBA" id="ARBA00022989"/>
    </source>
</evidence>
<feature type="transmembrane region" description="Helical" evidence="6">
    <location>
        <begin position="96"/>
        <end position="113"/>
    </location>
</feature>
<evidence type="ECO:0000256" key="1">
    <source>
        <dbReference type="ARBA" id="ARBA00004651"/>
    </source>
</evidence>
<dbReference type="InterPro" id="IPR018076">
    <property type="entry name" value="T2SS_GspF_dom"/>
</dbReference>
<reference evidence="9 10" key="1">
    <citation type="submission" date="2019-10" db="EMBL/GenBank/DDBJ databases">
        <title>Genome Sequences from Six Type Strain Members of the Archaeal Family Sulfolobaceae: Acidianus ambivalens, Acidianus infernus, Metallosphaera prunae, Stygiolobus azoricus, Sulfolobus metallicus, and Sulfurisphaera ohwakuensis.</title>
        <authorList>
            <person name="Counts J.A."/>
            <person name="Kelly R.M."/>
        </authorList>
    </citation>
    <scope>NUCLEOTIDE SEQUENCE [LARGE SCALE GENOMIC DNA]</scope>
    <source>
        <strain evidence="9 10">TA-1</strain>
    </source>
</reference>
<dbReference type="InterPro" id="IPR056569">
    <property type="entry name" value="ArlJ-like"/>
</dbReference>
<dbReference type="AlphaFoldDB" id="A0A650CHB4"/>
<comment type="subcellular location">
    <subcellularLocation>
        <location evidence="1">Cell membrane</location>
        <topology evidence="1">Multi-pass membrane protein</topology>
    </subcellularLocation>
</comment>
<dbReference type="EMBL" id="JACHFY010000001">
    <property type="protein sequence ID" value="MBB5252639.1"/>
    <property type="molecule type" value="Genomic_DNA"/>
</dbReference>
<protein>
    <submittedName>
        <fullName evidence="9">Secretion system protein</fullName>
    </submittedName>
</protein>
<feature type="transmembrane region" description="Helical" evidence="6">
    <location>
        <begin position="119"/>
        <end position="137"/>
    </location>
</feature>